<feature type="region of interest" description="Disordered" evidence="1">
    <location>
        <begin position="197"/>
        <end position="231"/>
    </location>
</feature>
<feature type="transmembrane region" description="Helical" evidence="2">
    <location>
        <begin position="73"/>
        <end position="96"/>
    </location>
</feature>
<feature type="transmembrane region" description="Helical" evidence="2">
    <location>
        <begin position="44"/>
        <end position="67"/>
    </location>
</feature>
<evidence type="ECO:0000313" key="4">
    <source>
        <dbReference type="Proteomes" id="UP000076830"/>
    </source>
</evidence>
<sequence length="327" mass="35420">MGRATSRIAAWRGRLLAWAERTLPALTRLRRPEALPILLDRRRIYVLPTGYGLVFALLTAVMLTGALNYGNNPALLLTCLLGGACFVSVFVGFRALSGLRLVQVRARACHAGEAMPVELVFAADGRDRLGLRLSAEAAETVFAADRDRAAATVLAVPTRERGWFRPGRVRVSSSFPLGMFTVWSWINPDASLLVYPRPEADPPPLPRAGDRQDGRLAGSAEDEPAGLRDYREHDPPRRIAWRASARHATLLVRDHERQGGTAVVLDYHAVAGLDHEARIGRLTAWVLMAEAAGEAYALAVPGRTIGPALGAGHRAECLRALALLPAA</sequence>
<keyword evidence="2" id="KW-1133">Transmembrane helix</keyword>
<dbReference type="KEGG" id="dko:I596_2515"/>
<reference evidence="3 4" key="1">
    <citation type="submission" date="2016-04" db="EMBL/GenBank/DDBJ databases">
        <title>Complete genome sequence of Dokdonella koreensis DS-123T.</title>
        <authorList>
            <person name="Kim J.F."/>
            <person name="Lee H."/>
            <person name="Kwak M.-J."/>
        </authorList>
    </citation>
    <scope>NUCLEOTIDE SEQUENCE [LARGE SCALE GENOMIC DNA]</scope>
    <source>
        <strain evidence="3 4">DS-123</strain>
    </source>
</reference>
<name>A0A160DVE5_9GAMM</name>
<evidence type="ECO:0000256" key="1">
    <source>
        <dbReference type="SAM" id="MobiDB-lite"/>
    </source>
</evidence>
<gene>
    <name evidence="3" type="ORF">I596_2515</name>
</gene>
<dbReference type="EMBL" id="CP015249">
    <property type="protein sequence ID" value="ANB18518.1"/>
    <property type="molecule type" value="Genomic_DNA"/>
</dbReference>
<dbReference type="PANTHER" id="PTHR34351">
    <property type="entry name" value="SLR1927 PROTEIN-RELATED"/>
    <property type="match status" value="1"/>
</dbReference>
<keyword evidence="2" id="KW-0812">Transmembrane</keyword>
<dbReference type="STRING" id="1300342.I596_2515"/>
<evidence type="ECO:0000313" key="3">
    <source>
        <dbReference type="EMBL" id="ANB18518.1"/>
    </source>
</evidence>
<keyword evidence="2" id="KW-0472">Membrane</keyword>
<dbReference type="PANTHER" id="PTHR34351:SF1">
    <property type="entry name" value="SLR1927 PROTEIN"/>
    <property type="match status" value="1"/>
</dbReference>
<accession>A0A160DVE5</accession>
<proteinExistence type="predicted"/>
<organism evidence="3 4">
    <name type="scientific">Dokdonella koreensis DS-123</name>
    <dbReference type="NCBI Taxonomy" id="1300342"/>
    <lineage>
        <taxon>Bacteria</taxon>
        <taxon>Pseudomonadati</taxon>
        <taxon>Pseudomonadota</taxon>
        <taxon>Gammaproteobacteria</taxon>
        <taxon>Lysobacterales</taxon>
        <taxon>Rhodanobacteraceae</taxon>
        <taxon>Dokdonella</taxon>
    </lineage>
</organism>
<protein>
    <submittedName>
        <fullName evidence="3">Uncharacterized protein</fullName>
    </submittedName>
</protein>
<dbReference type="AlphaFoldDB" id="A0A160DVE5"/>
<dbReference type="Proteomes" id="UP000076830">
    <property type="component" value="Chromosome"/>
</dbReference>
<dbReference type="RefSeq" id="WP_067648059.1">
    <property type="nucleotide sequence ID" value="NZ_CP015249.1"/>
</dbReference>
<keyword evidence="4" id="KW-1185">Reference proteome</keyword>
<evidence type="ECO:0000256" key="2">
    <source>
        <dbReference type="SAM" id="Phobius"/>
    </source>
</evidence>
<dbReference type="OrthoDB" id="5298497at2"/>